<feature type="signal peptide" evidence="2">
    <location>
        <begin position="1"/>
        <end position="25"/>
    </location>
</feature>
<proteinExistence type="predicted"/>
<gene>
    <name evidence="3" type="ORF">ACF05T_22245</name>
</gene>
<feature type="chain" id="PRO_5046323612" description="Lipoprotein" evidence="2">
    <location>
        <begin position="26"/>
        <end position="208"/>
    </location>
</feature>
<dbReference type="Proteomes" id="UP001603013">
    <property type="component" value="Unassembled WGS sequence"/>
</dbReference>
<reference evidence="3 4" key="1">
    <citation type="submission" date="2024-10" db="EMBL/GenBank/DDBJ databases">
        <title>The Natural Products Discovery Center: Release of the First 8490 Sequenced Strains for Exploring Actinobacteria Biosynthetic Diversity.</title>
        <authorList>
            <person name="Kalkreuter E."/>
            <person name="Kautsar S.A."/>
            <person name="Yang D."/>
            <person name="Bader C.D."/>
            <person name="Teijaro C.N."/>
            <person name="Fluegel L."/>
            <person name="Davis C.M."/>
            <person name="Simpson J.R."/>
            <person name="Lauterbach L."/>
            <person name="Steele A.D."/>
            <person name="Gui C."/>
            <person name="Meng S."/>
            <person name="Li G."/>
            <person name="Viehrig K."/>
            <person name="Ye F."/>
            <person name="Su P."/>
            <person name="Kiefer A.F."/>
            <person name="Nichols A."/>
            <person name="Cepeda A.J."/>
            <person name="Yan W."/>
            <person name="Fan B."/>
            <person name="Jiang Y."/>
            <person name="Adhikari A."/>
            <person name="Zheng C.-J."/>
            <person name="Schuster L."/>
            <person name="Cowan T.M."/>
            <person name="Smanski M.J."/>
            <person name="Chevrette M.G."/>
            <person name="De Carvalho L.P.S."/>
            <person name="Shen B."/>
        </authorList>
    </citation>
    <scope>NUCLEOTIDE SEQUENCE [LARGE SCALE GENOMIC DNA]</scope>
    <source>
        <strain evidence="3 4">NPDC015755</strain>
    </source>
</reference>
<dbReference type="RefSeq" id="WP_391935894.1">
    <property type="nucleotide sequence ID" value="NZ_JBIBSM010000012.1"/>
</dbReference>
<comment type="caution">
    <text evidence="3">The sequence shown here is derived from an EMBL/GenBank/DDBJ whole genome shotgun (WGS) entry which is preliminary data.</text>
</comment>
<keyword evidence="4" id="KW-1185">Reference proteome</keyword>
<evidence type="ECO:0000256" key="2">
    <source>
        <dbReference type="SAM" id="SignalP"/>
    </source>
</evidence>
<feature type="region of interest" description="Disordered" evidence="1">
    <location>
        <begin position="39"/>
        <end position="59"/>
    </location>
</feature>
<organism evidence="3 4">
    <name type="scientific">Streptomyces lateritius</name>
    <dbReference type="NCBI Taxonomy" id="67313"/>
    <lineage>
        <taxon>Bacteria</taxon>
        <taxon>Bacillati</taxon>
        <taxon>Actinomycetota</taxon>
        <taxon>Actinomycetes</taxon>
        <taxon>Kitasatosporales</taxon>
        <taxon>Streptomycetaceae</taxon>
        <taxon>Streptomyces</taxon>
    </lineage>
</organism>
<keyword evidence="2" id="KW-0732">Signal</keyword>
<evidence type="ECO:0000256" key="1">
    <source>
        <dbReference type="SAM" id="MobiDB-lite"/>
    </source>
</evidence>
<evidence type="ECO:0000313" key="3">
    <source>
        <dbReference type="EMBL" id="MFF8278809.1"/>
    </source>
</evidence>
<dbReference type="EMBL" id="JBIBSM010000012">
    <property type="protein sequence ID" value="MFF8278809.1"/>
    <property type="molecule type" value="Genomic_DNA"/>
</dbReference>
<name>A0ABW6YG27_9ACTN</name>
<dbReference type="PROSITE" id="PS51257">
    <property type="entry name" value="PROKAR_LIPOPROTEIN"/>
    <property type="match status" value="1"/>
</dbReference>
<accession>A0ABW6YG27</accession>
<evidence type="ECO:0008006" key="5">
    <source>
        <dbReference type="Google" id="ProtNLM"/>
    </source>
</evidence>
<sequence length="208" mass="20964">MNRSSSRGVRLVTAAAAVVLGGLGAAGLVSCGTDGDANTGPTFTDRPTAPDTASFSGALPSSVASSAQAAIESAKASASSAAASASAREASRKASIGADVERSRKAAEDALKNVQGRGNAVGEVSMTGKPRTETGGRLTVVVSITNKTDATASYAAQVDFIDDSGKVVETQFVGAEDLAPGERAQPLVISRQPAEPILTPRLTKAQRY</sequence>
<evidence type="ECO:0000313" key="4">
    <source>
        <dbReference type="Proteomes" id="UP001603013"/>
    </source>
</evidence>
<protein>
    <recommendedName>
        <fullName evidence="5">Lipoprotein</fullName>
    </recommendedName>
</protein>